<evidence type="ECO:0000256" key="7">
    <source>
        <dbReference type="ARBA" id="ARBA00022927"/>
    </source>
</evidence>
<gene>
    <name evidence="12" type="ORF">GSY63_04620</name>
</gene>
<evidence type="ECO:0000259" key="11">
    <source>
        <dbReference type="Pfam" id="PF03544"/>
    </source>
</evidence>
<dbReference type="SUPFAM" id="SSF49464">
    <property type="entry name" value="Carboxypeptidase regulatory domain-like"/>
    <property type="match status" value="1"/>
</dbReference>
<evidence type="ECO:0000256" key="9">
    <source>
        <dbReference type="ARBA" id="ARBA00023136"/>
    </source>
</evidence>
<dbReference type="GO" id="GO:0055085">
    <property type="term" value="P:transmembrane transport"/>
    <property type="evidence" value="ECO:0007669"/>
    <property type="project" value="InterPro"/>
</dbReference>
<evidence type="ECO:0000256" key="3">
    <source>
        <dbReference type="ARBA" id="ARBA00022448"/>
    </source>
</evidence>
<keyword evidence="4" id="KW-1003">Cell membrane</keyword>
<comment type="similarity">
    <text evidence="2">Belongs to the TonB family.</text>
</comment>
<keyword evidence="3" id="KW-0813">Transport</keyword>
<dbReference type="RefSeq" id="WP_166584657.1">
    <property type="nucleotide sequence ID" value="NZ_WWEO01000039.1"/>
</dbReference>
<dbReference type="InterPro" id="IPR008969">
    <property type="entry name" value="CarboxyPept-like_regulatory"/>
</dbReference>
<protein>
    <submittedName>
        <fullName evidence="12">TonB family protein</fullName>
    </submittedName>
</protein>
<evidence type="ECO:0000256" key="8">
    <source>
        <dbReference type="ARBA" id="ARBA00022989"/>
    </source>
</evidence>
<dbReference type="InterPro" id="IPR051045">
    <property type="entry name" value="TonB-dependent_transducer"/>
</dbReference>
<evidence type="ECO:0000313" key="12">
    <source>
        <dbReference type="EMBL" id="NCD68634.1"/>
    </source>
</evidence>
<keyword evidence="13" id="KW-1185">Reference proteome</keyword>
<evidence type="ECO:0000256" key="4">
    <source>
        <dbReference type="ARBA" id="ARBA00022475"/>
    </source>
</evidence>
<dbReference type="Pfam" id="PF13715">
    <property type="entry name" value="CarbopepD_reg_2"/>
    <property type="match status" value="1"/>
</dbReference>
<dbReference type="Gene3D" id="3.30.1150.10">
    <property type="match status" value="1"/>
</dbReference>
<dbReference type="PANTHER" id="PTHR33446">
    <property type="entry name" value="PROTEIN TONB-RELATED"/>
    <property type="match status" value="1"/>
</dbReference>
<comment type="subcellular location">
    <subcellularLocation>
        <location evidence="1">Cell inner membrane</location>
        <topology evidence="1">Single-pass membrane protein</topology>
        <orientation evidence="1">Periplasmic side</orientation>
    </subcellularLocation>
</comment>
<organism evidence="12 13">
    <name type="scientific">Mucilaginibacter agri</name>
    <dbReference type="NCBI Taxonomy" id="2695265"/>
    <lineage>
        <taxon>Bacteria</taxon>
        <taxon>Pseudomonadati</taxon>
        <taxon>Bacteroidota</taxon>
        <taxon>Sphingobacteriia</taxon>
        <taxon>Sphingobacteriales</taxon>
        <taxon>Sphingobacteriaceae</taxon>
        <taxon>Mucilaginibacter</taxon>
    </lineage>
</organism>
<reference evidence="12" key="1">
    <citation type="submission" date="2020-01" db="EMBL/GenBank/DDBJ databases">
        <authorList>
            <person name="Seo Y.L."/>
        </authorList>
    </citation>
    <scope>NUCLEOTIDE SEQUENCE</scope>
    <source>
        <strain evidence="12">R11</strain>
    </source>
</reference>
<evidence type="ECO:0000256" key="6">
    <source>
        <dbReference type="ARBA" id="ARBA00022692"/>
    </source>
</evidence>
<dbReference type="Proteomes" id="UP000638732">
    <property type="component" value="Unassembled WGS sequence"/>
</dbReference>
<dbReference type="Gene3D" id="2.60.40.1120">
    <property type="entry name" value="Carboxypeptidase-like, regulatory domain"/>
    <property type="match status" value="1"/>
</dbReference>
<evidence type="ECO:0000256" key="5">
    <source>
        <dbReference type="ARBA" id="ARBA00022519"/>
    </source>
</evidence>
<keyword evidence="9 10" id="KW-0472">Membrane</keyword>
<dbReference type="NCBIfam" id="TIGR01352">
    <property type="entry name" value="tonB_Cterm"/>
    <property type="match status" value="1"/>
</dbReference>
<dbReference type="SUPFAM" id="SSF74653">
    <property type="entry name" value="TolA/TonB C-terminal domain"/>
    <property type="match status" value="1"/>
</dbReference>
<dbReference type="InterPro" id="IPR006260">
    <property type="entry name" value="TonB/TolA_C"/>
</dbReference>
<keyword evidence="8 10" id="KW-1133">Transmembrane helix</keyword>
<dbReference type="PANTHER" id="PTHR33446:SF2">
    <property type="entry name" value="PROTEIN TONB"/>
    <property type="match status" value="1"/>
</dbReference>
<accession>A0A966DTF4</accession>
<dbReference type="InterPro" id="IPR037682">
    <property type="entry name" value="TonB_C"/>
</dbReference>
<proteinExistence type="inferred from homology"/>
<keyword evidence="5" id="KW-0997">Cell inner membrane</keyword>
<feature type="transmembrane region" description="Helical" evidence="10">
    <location>
        <begin position="73"/>
        <end position="97"/>
    </location>
</feature>
<keyword evidence="6 10" id="KW-0812">Transmembrane</keyword>
<reference evidence="12" key="2">
    <citation type="submission" date="2020-10" db="EMBL/GenBank/DDBJ databases">
        <title>Mucilaginibacter sp. nov., isolated from soil.</title>
        <authorList>
            <person name="Jeon C.O."/>
        </authorList>
    </citation>
    <scope>NUCLEOTIDE SEQUENCE</scope>
    <source>
        <strain evidence="12">R11</strain>
    </source>
</reference>
<comment type="caution">
    <text evidence="12">The sequence shown here is derived from an EMBL/GenBank/DDBJ whole genome shotgun (WGS) entry which is preliminary data.</text>
</comment>
<evidence type="ECO:0000256" key="10">
    <source>
        <dbReference type="SAM" id="Phobius"/>
    </source>
</evidence>
<dbReference type="GO" id="GO:0031992">
    <property type="term" value="F:energy transducer activity"/>
    <property type="evidence" value="ECO:0007669"/>
    <property type="project" value="TreeGrafter"/>
</dbReference>
<dbReference type="GO" id="GO:0015031">
    <property type="term" value="P:protein transport"/>
    <property type="evidence" value="ECO:0007669"/>
    <property type="project" value="UniProtKB-KW"/>
</dbReference>
<sequence length="428" mass="46740">MSVKKTDISQIRKYLNGELDARAMHKLERQAQDDPFLMDALEGYTGKKDQQNNLDDLQRHLNRRVAGGSKKMVAMWPLVSVAASVLVMLGVGAWWLIAYQPAVNKKLPPTADNTVIARTPVAHATPSPANSAEIKPPIPQHHEEIRPAPVGQSYAANAMPGTETFKGDANAEVRIDEPVGRSDVKAAPEDSAAKDAMLKEVIITGYMTQRKKDITGSVAIVQPIDSQLKGRVEGVTVTSPTLKQRMDSQFITGQVFANDDKLPIPGVSVSVSGKNTATQTDAFGRFKIAATKSDKLNLGYIGFEPKTVNVKGDSLNIVLTPRYNALNEVVVVGYGTQKIIEEAHPVNGWDDFRKYLEDNTTSPDGKEGKVRIRFTVNANNSLSEFKVTKSLSTAADAEAIRIIKEGPKWIHNVSGEAETVTVRINFKK</sequence>
<evidence type="ECO:0000256" key="1">
    <source>
        <dbReference type="ARBA" id="ARBA00004383"/>
    </source>
</evidence>
<evidence type="ECO:0000256" key="2">
    <source>
        <dbReference type="ARBA" id="ARBA00006555"/>
    </source>
</evidence>
<dbReference type="EMBL" id="WWEO01000039">
    <property type="protein sequence ID" value="NCD68634.1"/>
    <property type="molecule type" value="Genomic_DNA"/>
</dbReference>
<keyword evidence="7" id="KW-0653">Protein transport</keyword>
<dbReference type="Pfam" id="PF03544">
    <property type="entry name" value="TonB_C"/>
    <property type="match status" value="1"/>
</dbReference>
<dbReference type="GO" id="GO:0098797">
    <property type="term" value="C:plasma membrane protein complex"/>
    <property type="evidence" value="ECO:0007669"/>
    <property type="project" value="TreeGrafter"/>
</dbReference>
<dbReference type="AlphaFoldDB" id="A0A966DTF4"/>
<name>A0A966DTF4_9SPHI</name>
<feature type="domain" description="TonB C-terminal" evidence="11">
    <location>
        <begin position="365"/>
        <end position="427"/>
    </location>
</feature>
<evidence type="ECO:0000313" key="13">
    <source>
        <dbReference type="Proteomes" id="UP000638732"/>
    </source>
</evidence>